<dbReference type="Gene3D" id="3.40.630.30">
    <property type="match status" value="1"/>
</dbReference>
<sequence>MTAIGLRPATTADSEYCFQLHRAAMGAYITQIWGWDEHVQRDFHTGAFSPGRWQIITADGSEVGMLHVEHRPTEIYLARIELHPDHQERGIGSHLMRTLLHQARQQDRDLTLDVLVVNQRAQALYRRLGLHEVTRHGENDIKIRMSTKQPLSGPIHGS</sequence>
<keyword evidence="5" id="KW-1185">Reference proteome</keyword>
<evidence type="ECO:0000313" key="5">
    <source>
        <dbReference type="Proteomes" id="UP000305778"/>
    </source>
</evidence>
<dbReference type="Pfam" id="PF00583">
    <property type="entry name" value="Acetyltransf_1"/>
    <property type="match status" value="1"/>
</dbReference>
<accession>A0A4U0RHQ7</accession>
<gene>
    <name evidence="4" type="ORF">FCI23_53935</name>
</gene>
<feature type="domain" description="N-acetyltransferase" evidence="3">
    <location>
        <begin position="4"/>
        <end position="150"/>
    </location>
</feature>
<organism evidence="4 5">
    <name type="scientific">Actinacidiphila oryziradicis</name>
    <dbReference type="NCBI Taxonomy" id="2571141"/>
    <lineage>
        <taxon>Bacteria</taxon>
        <taxon>Bacillati</taxon>
        <taxon>Actinomycetota</taxon>
        <taxon>Actinomycetes</taxon>
        <taxon>Kitasatosporales</taxon>
        <taxon>Streptomycetaceae</taxon>
        <taxon>Actinacidiphila</taxon>
    </lineage>
</organism>
<dbReference type="AlphaFoldDB" id="A0A4U0RHQ7"/>
<dbReference type="OrthoDB" id="9803233at2"/>
<dbReference type="InterPro" id="IPR050832">
    <property type="entry name" value="Bact_Acetyltransf"/>
</dbReference>
<reference evidence="4 5" key="1">
    <citation type="submission" date="2019-04" db="EMBL/GenBank/DDBJ databases">
        <title>Streptomyces oryziradicis sp. nov., a novel actinomycete isolated from rhizosphere soil of rice (Oryza sativa L.).</title>
        <authorList>
            <person name="Li C."/>
        </authorList>
    </citation>
    <scope>NUCLEOTIDE SEQUENCE [LARGE SCALE GENOMIC DNA]</scope>
    <source>
        <strain evidence="4 5">NEAU-C40</strain>
    </source>
</reference>
<keyword evidence="1 4" id="KW-0808">Transferase</keyword>
<proteinExistence type="predicted"/>
<evidence type="ECO:0000313" key="4">
    <source>
        <dbReference type="EMBL" id="TJZ94362.1"/>
    </source>
</evidence>
<dbReference type="InterPro" id="IPR016181">
    <property type="entry name" value="Acyl_CoA_acyltransferase"/>
</dbReference>
<dbReference type="GO" id="GO:0016747">
    <property type="term" value="F:acyltransferase activity, transferring groups other than amino-acyl groups"/>
    <property type="evidence" value="ECO:0007669"/>
    <property type="project" value="InterPro"/>
</dbReference>
<dbReference type="PANTHER" id="PTHR43877">
    <property type="entry name" value="AMINOALKYLPHOSPHONATE N-ACETYLTRANSFERASE-RELATED-RELATED"/>
    <property type="match status" value="1"/>
</dbReference>
<protein>
    <submittedName>
        <fullName evidence="4">GNAT family N-acetyltransferase</fullName>
    </submittedName>
</protein>
<dbReference type="InterPro" id="IPR000182">
    <property type="entry name" value="GNAT_dom"/>
</dbReference>
<dbReference type="Proteomes" id="UP000305778">
    <property type="component" value="Unassembled WGS sequence"/>
</dbReference>
<dbReference type="PROSITE" id="PS51186">
    <property type="entry name" value="GNAT"/>
    <property type="match status" value="1"/>
</dbReference>
<name>A0A4U0RHQ7_9ACTN</name>
<evidence type="ECO:0000256" key="2">
    <source>
        <dbReference type="ARBA" id="ARBA00023315"/>
    </source>
</evidence>
<keyword evidence="2" id="KW-0012">Acyltransferase</keyword>
<evidence type="ECO:0000259" key="3">
    <source>
        <dbReference type="PROSITE" id="PS51186"/>
    </source>
</evidence>
<dbReference type="RefSeq" id="WP_136731519.1">
    <property type="nucleotide sequence ID" value="NZ_SUMC01000230.1"/>
</dbReference>
<evidence type="ECO:0000256" key="1">
    <source>
        <dbReference type="ARBA" id="ARBA00022679"/>
    </source>
</evidence>
<dbReference type="EMBL" id="SUMC01000230">
    <property type="protein sequence ID" value="TJZ94362.1"/>
    <property type="molecule type" value="Genomic_DNA"/>
</dbReference>
<dbReference type="SUPFAM" id="SSF55729">
    <property type="entry name" value="Acyl-CoA N-acyltransferases (Nat)"/>
    <property type="match status" value="1"/>
</dbReference>
<dbReference type="CDD" id="cd04301">
    <property type="entry name" value="NAT_SF"/>
    <property type="match status" value="1"/>
</dbReference>
<comment type="caution">
    <text evidence="4">The sequence shown here is derived from an EMBL/GenBank/DDBJ whole genome shotgun (WGS) entry which is preliminary data.</text>
</comment>